<keyword evidence="7" id="KW-0210">Decarboxylase</keyword>
<dbReference type="InterPro" id="IPR006680">
    <property type="entry name" value="Amidohydro-rel"/>
</dbReference>
<dbReference type="GO" id="GO:0019748">
    <property type="term" value="P:secondary metabolic process"/>
    <property type="evidence" value="ECO:0007669"/>
    <property type="project" value="TreeGrafter"/>
</dbReference>
<evidence type="ECO:0000256" key="5">
    <source>
        <dbReference type="ARBA" id="ARBA00021214"/>
    </source>
</evidence>
<dbReference type="Pfam" id="PF04909">
    <property type="entry name" value="Amidohydro_2"/>
    <property type="match status" value="1"/>
</dbReference>
<organism evidence="12">
    <name type="scientific">marine metagenome</name>
    <dbReference type="NCBI Taxonomy" id="408172"/>
    <lineage>
        <taxon>unclassified sequences</taxon>
        <taxon>metagenomes</taxon>
        <taxon>ecological metagenomes</taxon>
    </lineage>
</organism>
<evidence type="ECO:0000256" key="4">
    <source>
        <dbReference type="ARBA" id="ARBA00012365"/>
    </source>
</evidence>
<dbReference type="EC" id="4.1.1.45" evidence="4"/>
<dbReference type="InterPro" id="IPR032465">
    <property type="entry name" value="ACMSD"/>
</dbReference>
<dbReference type="Gene3D" id="3.20.20.140">
    <property type="entry name" value="Metal-dependent hydrolases"/>
    <property type="match status" value="1"/>
</dbReference>
<dbReference type="GO" id="GO:0001760">
    <property type="term" value="F:aminocarboxymuconate-semialdehyde decarboxylase activity"/>
    <property type="evidence" value="ECO:0007669"/>
    <property type="project" value="UniProtKB-EC"/>
</dbReference>
<evidence type="ECO:0000313" key="12">
    <source>
        <dbReference type="EMBL" id="SVB73198.1"/>
    </source>
</evidence>
<dbReference type="EMBL" id="UINC01054917">
    <property type="protein sequence ID" value="SVB73198.1"/>
    <property type="molecule type" value="Genomic_DNA"/>
</dbReference>
<evidence type="ECO:0000256" key="8">
    <source>
        <dbReference type="ARBA" id="ARBA00022833"/>
    </source>
</evidence>
<evidence type="ECO:0000256" key="7">
    <source>
        <dbReference type="ARBA" id="ARBA00022793"/>
    </source>
</evidence>
<name>A0A382GDB0_9ZZZZ</name>
<keyword evidence="6" id="KW-0479">Metal-binding</keyword>
<dbReference type="InterPro" id="IPR032466">
    <property type="entry name" value="Metal_Hydrolase"/>
</dbReference>
<comment type="similarity">
    <text evidence="2">Belongs to the metallo-dependent hydrolases superfamily. ACMSD family.</text>
</comment>
<evidence type="ECO:0000256" key="6">
    <source>
        <dbReference type="ARBA" id="ARBA00022723"/>
    </source>
</evidence>
<proteinExistence type="inferred from homology"/>
<dbReference type="GO" id="GO:0016787">
    <property type="term" value="F:hydrolase activity"/>
    <property type="evidence" value="ECO:0007669"/>
    <property type="project" value="InterPro"/>
</dbReference>
<evidence type="ECO:0000256" key="2">
    <source>
        <dbReference type="ARBA" id="ARBA00005871"/>
    </source>
</evidence>
<evidence type="ECO:0000259" key="11">
    <source>
        <dbReference type="Pfam" id="PF04909"/>
    </source>
</evidence>
<dbReference type="PANTHER" id="PTHR21240">
    <property type="entry name" value="2-AMINO-3-CARBOXYLMUCONATE-6-SEMIALDEHYDE DECARBOXYLASE"/>
    <property type="match status" value="1"/>
</dbReference>
<reference evidence="12" key="1">
    <citation type="submission" date="2018-05" db="EMBL/GenBank/DDBJ databases">
        <authorList>
            <person name="Lanie J.A."/>
            <person name="Ng W.-L."/>
            <person name="Kazmierczak K.M."/>
            <person name="Andrzejewski T.M."/>
            <person name="Davidsen T.M."/>
            <person name="Wayne K.J."/>
            <person name="Tettelin H."/>
            <person name="Glass J.I."/>
            <person name="Rusch D."/>
            <person name="Podicherti R."/>
            <person name="Tsui H.-C.T."/>
            <person name="Winkler M.E."/>
        </authorList>
    </citation>
    <scope>NUCLEOTIDE SEQUENCE</scope>
</reference>
<dbReference type="AlphaFoldDB" id="A0A382GDB0"/>
<dbReference type="GO" id="GO:0005829">
    <property type="term" value="C:cytosol"/>
    <property type="evidence" value="ECO:0007669"/>
    <property type="project" value="TreeGrafter"/>
</dbReference>
<feature type="domain" description="Amidohydrolase-related" evidence="11">
    <location>
        <begin position="13"/>
        <end position="81"/>
    </location>
</feature>
<evidence type="ECO:0000256" key="9">
    <source>
        <dbReference type="ARBA" id="ARBA00023239"/>
    </source>
</evidence>
<evidence type="ECO:0000256" key="3">
    <source>
        <dbReference type="ARBA" id="ARBA00011245"/>
    </source>
</evidence>
<sequence length="87" mass="9954">IDNQVDPQKYLGKFWVDSLVHDADALDFLIKKIGEDKIALGTDYPFPLGELKPGKLIESMDYNNEQKDKLFFQNALDWLGLPANHFS</sequence>
<keyword evidence="8" id="KW-0862">Zinc</keyword>
<evidence type="ECO:0000256" key="1">
    <source>
        <dbReference type="ARBA" id="ARBA00005079"/>
    </source>
</evidence>
<evidence type="ECO:0000256" key="10">
    <source>
        <dbReference type="ARBA" id="ARBA00031120"/>
    </source>
</evidence>
<feature type="non-terminal residue" evidence="12">
    <location>
        <position position="1"/>
    </location>
</feature>
<comment type="subunit">
    <text evidence="3">Monomer.</text>
</comment>
<dbReference type="SUPFAM" id="SSF51556">
    <property type="entry name" value="Metallo-dependent hydrolases"/>
    <property type="match status" value="1"/>
</dbReference>
<keyword evidence="9" id="KW-0456">Lyase</keyword>
<dbReference type="PANTHER" id="PTHR21240:SF27">
    <property type="entry name" value="2-AMINO-3-CARBOXYMUCONATE-6-SEMIALDEHYDE DECARBOXYLASE"/>
    <property type="match status" value="1"/>
</dbReference>
<gene>
    <name evidence="12" type="ORF">METZ01_LOCUS226052</name>
</gene>
<accession>A0A382GDB0</accession>
<protein>
    <recommendedName>
        <fullName evidence="5">2-amino-3-carboxymuconate-6-semialdehyde decarboxylase</fullName>
        <ecNumber evidence="4">4.1.1.45</ecNumber>
    </recommendedName>
    <alternativeName>
        <fullName evidence="10">Picolinate carboxylase</fullName>
    </alternativeName>
</protein>
<comment type="pathway">
    <text evidence="1">Secondary metabolite metabolism; quinolate metabolism.</text>
</comment>
<dbReference type="GO" id="GO:0046872">
    <property type="term" value="F:metal ion binding"/>
    <property type="evidence" value="ECO:0007669"/>
    <property type="project" value="UniProtKB-KW"/>
</dbReference>